<dbReference type="EMBL" id="RWKG01000021">
    <property type="protein sequence ID" value="TDN41782.1"/>
    <property type="molecule type" value="Genomic_DNA"/>
</dbReference>
<dbReference type="AlphaFoldDB" id="A0AAQ1YMW3"/>
<sequence length="43" mass="4960">MGRFLGNSIKFVMFVTFLTRDLDVKLTALSFLSYRLSPLFTVN</sequence>
<evidence type="ECO:0000313" key="2">
    <source>
        <dbReference type="Proteomes" id="UP000294998"/>
    </source>
</evidence>
<name>A0AAQ1YMW3_HAEHA</name>
<dbReference type="Proteomes" id="UP000294998">
    <property type="component" value="Unassembled WGS sequence"/>
</dbReference>
<accession>A0AAQ1YMW3</accession>
<comment type="caution">
    <text evidence="1">The sequence shown here is derived from an EMBL/GenBank/DDBJ whole genome shotgun (WGS) entry which is preliminary data.</text>
</comment>
<gene>
    <name evidence="1" type="ORF">EGH31_0952</name>
</gene>
<organism evidence="1 2">
    <name type="scientific">Haemophilus haemolyticus</name>
    <dbReference type="NCBI Taxonomy" id="726"/>
    <lineage>
        <taxon>Bacteria</taxon>
        <taxon>Pseudomonadati</taxon>
        <taxon>Pseudomonadota</taxon>
        <taxon>Gammaproteobacteria</taxon>
        <taxon>Pasteurellales</taxon>
        <taxon>Pasteurellaceae</taxon>
        <taxon>Haemophilus</taxon>
    </lineage>
</organism>
<protein>
    <submittedName>
        <fullName evidence="1">Uncharacterized protein</fullName>
    </submittedName>
</protein>
<evidence type="ECO:0000313" key="1">
    <source>
        <dbReference type="EMBL" id="TDN41782.1"/>
    </source>
</evidence>
<reference evidence="1 2" key="1">
    <citation type="submission" date="2018-12" db="EMBL/GenBank/DDBJ databases">
        <authorList>
            <person name="Fluit A.C."/>
        </authorList>
    </citation>
    <scope>NUCLEOTIDE SEQUENCE [LARGE SCALE GENOMIC DNA]</scope>
    <source>
        <strain evidence="1 2">16-549009</strain>
    </source>
</reference>
<proteinExistence type="predicted"/>